<organism evidence="2 3">
    <name type="scientific">Necator americanus</name>
    <name type="common">Human hookworm</name>
    <dbReference type="NCBI Taxonomy" id="51031"/>
    <lineage>
        <taxon>Eukaryota</taxon>
        <taxon>Metazoa</taxon>
        <taxon>Ecdysozoa</taxon>
        <taxon>Nematoda</taxon>
        <taxon>Chromadorea</taxon>
        <taxon>Rhabditida</taxon>
        <taxon>Rhabditina</taxon>
        <taxon>Rhabditomorpha</taxon>
        <taxon>Strongyloidea</taxon>
        <taxon>Ancylostomatidae</taxon>
        <taxon>Bunostominae</taxon>
        <taxon>Necator</taxon>
    </lineage>
</organism>
<sequence length="91" mass="10044">MQFYGDVTTAHKQQEPTSLALPSGRTRWQQSNVITSTLLFPTAERVLILRYSCALQPEESDKCATFHVAPPTRPSSSQGSSNGHEQSKNLP</sequence>
<dbReference type="EMBL" id="JAVFWL010000005">
    <property type="protein sequence ID" value="KAK6755514.1"/>
    <property type="molecule type" value="Genomic_DNA"/>
</dbReference>
<feature type="region of interest" description="Disordered" evidence="1">
    <location>
        <begin position="65"/>
        <end position="91"/>
    </location>
</feature>
<protein>
    <recommendedName>
        <fullName evidence="4">ZP domain-containing protein</fullName>
    </recommendedName>
</protein>
<accession>A0ABR1DYN9</accession>
<name>A0ABR1DYN9_NECAM</name>
<evidence type="ECO:0000313" key="3">
    <source>
        <dbReference type="Proteomes" id="UP001303046"/>
    </source>
</evidence>
<keyword evidence="3" id="KW-1185">Reference proteome</keyword>
<evidence type="ECO:0008006" key="4">
    <source>
        <dbReference type="Google" id="ProtNLM"/>
    </source>
</evidence>
<reference evidence="2 3" key="1">
    <citation type="submission" date="2023-08" db="EMBL/GenBank/DDBJ databases">
        <title>A Necator americanus chromosomal reference genome.</title>
        <authorList>
            <person name="Ilik V."/>
            <person name="Petrzelkova K.J."/>
            <person name="Pardy F."/>
            <person name="Fuh T."/>
            <person name="Niatou-Singa F.S."/>
            <person name="Gouil Q."/>
            <person name="Baker L."/>
            <person name="Ritchie M.E."/>
            <person name="Jex A.R."/>
            <person name="Gazzola D."/>
            <person name="Li H."/>
            <person name="Toshio Fujiwara R."/>
            <person name="Zhan B."/>
            <person name="Aroian R.V."/>
            <person name="Pafco B."/>
            <person name="Schwarz E.M."/>
        </authorList>
    </citation>
    <scope>NUCLEOTIDE SEQUENCE [LARGE SCALE GENOMIC DNA]</scope>
    <source>
        <strain evidence="2 3">Aroian</strain>
        <tissue evidence="2">Whole animal</tissue>
    </source>
</reference>
<proteinExistence type="predicted"/>
<evidence type="ECO:0000256" key="1">
    <source>
        <dbReference type="SAM" id="MobiDB-lite"/>
    </source>
</evidence>
<dbReference type="Proteomes" id="UP001303046">
    <property type="component" value="Unassembled WGS sequence"/>
</dbReference>
<feature type="region of interest" description="Disordered" evidence="1">
    <location>
        <begin position="1"/>
        <end position="23"/>
    </location>
</feature>
<gene>
    <name evidence="2" type="primary">Necator_chrV.g18885</name>
    <name evidence="2" type="ORF">RB195_014094</name>
</gene>
<feature type="compositionally biased region" description="Polar residues" evidence="1">
    <location>
        <begin position="74"/>
        <end position="91"/>
    </location>
</feature>
<evidence type="ECO:0000313" key="2">
    <source>
        <dbReference type="EMBL" id="KAK6755514.1"/>
    </source>
</evidence>
<comment type="caution">
    <text evidence="2">The sequence shown here is derived from an EMBL/GenBank/DDBJ whole genome shotgun (WGS) entry which is preliminary data.</text>
</comment>